<dbReference type="Gene3D" id="3.50.50.60">
    <property type="entry name" value="FAD/NAD(P)-binding domain"/>
    <property type="match status" value="2"/>
</dbReference>
<accession>A0A429Z945</accession>
<dbReference type="CDD" id="cd06850">
    <property type="entry name" value="biotinyl_domain"/>
    <property type="match status" value="1"/>
</dbReference>
<dbReference type="GO" id="GO:0004148">
    <property type="term" value="F:dihydrolipoyl dehydrogenase (NADH) activity"/>
    <property type="evidence" value="ECO:0007669"/>
    <property type="project" value="UniProtKB-EC"/>
</dbReference>
<comment type="caution">
    <text evidence="12">The sequence shown here is derived from an EMBL/GenBank/DDBJ whole genome shotgun (WGS) entry which is preliminary data.</text>
</comment>
<sequence length="647" mass="69692">MKVRLTHELDQDTQTKVEWIGVKVGDVVAKGEELLQLEGSKSSLSVLAEESYQIEAVLVEVGQEVTNEVAILEVKQLEPNCCDTSVVKVSVTDEVAPDSQTLIAEININVGDKVVQDQELFQLEGNKSTVPVLAPSDGIVKQVLVNTGEKVMTGTVLCEIEGETQPSNCSQSKAVKQEVELTPDLLIIGAGPGGYVAALYAAKQGKQVVLVEKEALGGTCLNVGCIPTKALVKSAEVYHQFTQAAEFGIEVSDYSVNMGKVLEKKEAICQKLVSGIDSLVNEQGIKLIKGQAQFKNNQQVLVENKDTQYVIQATDTIIATGSKHSKLPISGIEQDFVLTSTTALSYPETIDSITIIGGGVIGMEFAFMYANFGTKVTVVEFSDHLLPMLDVEVSLEIQKIAEEKGIQVLTQTAVQSLHQEKNGQGVAVCQSVNQTDSFFIASEKVLVAVGREANLDGLGLENTDIELREDQKAIVVNEELETNVPHIYGIGDVIGGMQLAHVASHEGICVVDHLLGHNHTLNYDLVPSVIFTDPEIATVGLNEETARLTYPNLAISQFPFQANGKALTMREEKGFIKLMKDLDSQQLIGGTIIGPEASALISSLTLMIGSNLSEKQILQTVFAHPTTGEVIHEATLGFSIGALHYQN</sequence>
<dbReference type="InterPro" id="IPR036188">
    <property type="entry name" value="FAD/NAD-bd_sf"/>
</dbReference>
<dbReference type="SUPFAM" id="SSF51905">
    <property type="entry name" value="FAD/NAD(P)-binding domain"/>
    <property type="match status" value="1"/>
</dbReference>
<dbReference type="GO" id="GO:0050660">
    <property type="term" value="F:flavin adenine dinucleotide binding"/>
    <property type="evidence" value="ECO:0007669"/>
    <property type="project" value="InterPro"/>
</dbReference>
<proteinExistence type="inferred from homology"/>
<evidence type="ECO:0000256" key="1">
    <source>
        <dbReference type="ARBA" id="ARBA00007532"/>
    </source>
</evidence>
<dbReference type="InterPro" id="IPR003016">
    <property type="entry name" value="2-oxoA_DH_lipoyl-BS"/>
</dbReference>
<dbReference type="PRINTS" id="PR00368">
    <property type="entry name" value="FADPNR"/>
</dbReference>
<comment type="cofactor">
    <cofactor evidence="10">
        <name>FAD</name>
        <dbReference type="ChEBI" id="CHEBI:57692"/>
    </cofactor>
    <text evidence="10">Binds 1 FAD per subunit.</text>
</comment>
<evidence type="ECO:0000313" key="13">
    <source>
        <dbReference type="Proteomes" id="UP000277864"/>
    </source>
</evidence>
<gene>
    <name evidence="12" type="primary">lpdA</name>
    <name evidence="12" type="ORF">C7P63_03610</name>
</gene>
<evidence type="ECO:0000256" key="6">
    <source>
        <dbReference type="ARBA" id="ARBA00023002"/>
    </source>
</evidence>
<dbReference type="SUPFAM" id="SSF55424">
    <property type="entry name" value="FAD/NAD-linked reductases, dimerisation (C-terminal) domain"/>
    <property type="match status" value="1"/>
</dbReference>
<organism evidence="12 13">
    <name type="scientific">Vagococcus humatus</name>
    <dbReference type="NCBI Taxonomy" id="1889241"/>
    <lineage>
        <taxon>Bacteria</taxon>
        <taxon>Bacillati</taxon>
        <taxon>Bacillota</taxon>
        <taxon>Bacilli</taxon>
        <taxon>Lactobacillales</taxon>
        <taxon>Enterococcaceae</taxon>
        <taxon>Vagococcus</taxon>
    </lineage>
</organism>
<keyword evidence="8" id="KW-1015">Disulfide bond</keyword>
<dbReference type="FunFam" id="3.30.390.30:FF:000001">
    <property type="entry name" value="Dihydrolipoyl dehydrogenase"/>
    <property type="match status" value="1"/>
</dbReference>
<dbReference type="PROSITE" id="PS00076">
    <property type="entry name" value="PYRIDINE_REDOX_1"/>
    <property type="match status" value="1"/>
</dbReference>
<evidence type="ECO:0000259" key="11">
    <source>
        <dbReference type="PROSITE" id="PS50968"/>
    </source>
</evidence>
<dbReference type="InterPro" id="IPR016156">
    <property type="entry name" value="FAD/NAD-linked_Rdtase_dimer_sf"/>
</dbReference>
<dbReference type="OrthoDB" id="9800167at2"/>
<dbReference type="InterPro" id="IPR011053">
    <property type="entry name" value="Single_hybrid_motif"/>
</dbReference>
<dbReference type="PROSITE" id="PS00189">
    <property type="entry name" value="LIPOYL"/>
    <property type="match status" value="1"/>
</dbReference>
<feature type="domain" description="Lipoyl-binding" evidence="11">
    <location>
        <begin position="84"/>
        <end position="161"/>
    </location>
</feature>
<dbReference type="RefSeq" id="WP_125942788.1">
    <property type="nucleotide sequence ID" value="NZ_PXZH01000001.1"/>
</dbReference>
<evidence type="ECO:0000256" key="5">
    <source>
        <dbReference type="ARBA" id="ARBA00022827"/>
    </source>
</evidence>
<dbReference type="Pfam" id="PF02852">
    <property type="entry name" value="Pyr_redox_dim"/>
    <property type="match status" value="1"/>
</dbReference>
<dbReference type="PROSITE" id="PS50968">
    <property type="entry name" value="BIOTINYL_LIPOYL"/>
    <property type="match status" value="1"/>
</dbReference>
<dbReference type="InterPro" id="IPR006258">
    <property type="entry name" value="Lipoamide_DH"/>
</dbReference>
<dbReference type="InterPro" id="IPR000089">
    <property type="entry name" value="Biotin_lipoyl"/>
</dbReference>
<keyword evidence="7 10" id="KW-0520">NAD</keyword>
<dbReference type="PRINTS" id="PR00411">
    <property type="entry name" value="PNDRDTASEI"/>
</dbReference>
<dbReference type="InterPro" id="IPR004099">
    <property type="entry name" value="Pyr_nucl-diS_OxRdtase_dimer"/>
</dbReference>
<comment type="catalytic activity">
    <reaction evidence="10">
        <text>N(6)-[(R)-dihydrolipoyl]-L-lysyl-[protein] + NAD(+) = N(6)-[(R)-lipoyl]-L-lysyl-[protein] + NADH + H(+)</text>
        <dbReference type="Rhea" id="RHEA:15045"/>
        <dbReference type="Rhea" id="RHEA-COMP:10474"/>
        <dbReference type="Rhea" id="RHEA-COMP:10475"/>
        <dbReference type="ChEBI" id="CHEBI:15378"/>
        <dbReference type="ChEBI" id="CHEBI:57540"/>
        <dbReference type="ChEBI" id="CHEBI:57945"/>
        <dbReference type="ChEBI" id="CHEBI:83099"/>
        <dbReference type="ChEBI" id="CHEBI:83100"/>
        <dbReference type="EC" id="1.8.1.4"/>
    </reaction>
</comment>
<dbReference type="InterPro" id="IPR023753">
    <property type="entry name" value="FAD/NAD-binding_dom"/>
</dbReference>
<keyword evidence="5 10" id="KW-0274">FAD</keyword>
<evidence type="ECO:0000256" key="7">
    <source>
        <dbReference type="ARBA" id="ARBA00023027"/>
    </source>
</evidence>
<keyword evidence="4" id="KW-0450">Lipoyl</keyword>
<evidence type="ECO:0000256" key="4">
    <source>
        <dbReference type="ARBA" id="ARBA00022823"/>
    </source>
</evidence>
<evidence type="ECO:0000256" key="10">
    <source>
        <dbReference type="RuleBase" id="RU003692"/>
    </source>
</evidence>
<dbReference type="InterPro" id="IPR050151">
    <property type="entry name" value="Class-I_Pyr_Nuc-Dis_Oxidored"/>
</dbReference>
<protein>
    <recommendedName>
        <fullName evidence="2 10">Dihydrolipoyl dehydrogenase</fullName>
        <ecNumber evidence="10">1.8.1.4</ecNumber>
    </recommendedName>
</protein>
<evidence type="ECO:0000256" key="8">
    <source>
        <dbReference type="ARBA" id="ARBA00023157"/>
    </source>
</evidence>
<dbReference type="Pfam" id="PF07992">
    <property type="entry name" value="Pyr_redox_2"/>
    <property type="match status" value="1"/>
</dbReference>
<comment type="similarity">
    <text evidence="1 10">Belongs to the class-I pyridine nucleotide-disulfide oxidoreductase family.</text>
</comment>
<dbReference type="AlphaFoldDB" id="A0A429Z945"/>
<dbReference type="EC" id="1.8.1.4" evidence="10"/>
<dbReference type="NCBIfam" id="TIGR01350">
    <property type="entry name" value="lipoamide_DH"/>
    <property type="match status" value="1"/>
</dbReference>
<evidence type="ECO:0000313" key="12">
    <source>
        <dbReference type="EMBL" id="RST90175.1"/>
    </source>
</evidence>
<dbReference type="Gene3D" id="2.40.50.100">
    <property type="match status" value="2"/>
</dbReference>
<comment type="miscellaneous">
    <text evidence="10">The active site is a redox-active disulfide bond.</text>
</comment>
<dbReference type="SUPFAM" id="SSF51230">
    <property type="entry name" value="Single hybrid motif"/>
    <property type="match status" value="2"/>
</dbReference>
<keyword evidence="9 10" id="KW-0676">Redox-active center</keyword>
<dbReference type="PANTHER" id="PTHR22912:SF219">
    <property type="entry name" value="DIHYDROLIPOYL DEHYDROGENASE"/>
    <property type="match status" value="1"/>
</dbReference>
<reference evidence="12 13" key="1">
    <citation type="submission" date="2018-03" db="EMBL/GenBank/DDBJ databases">
        <authorList>
            <person name="Gulvik C.A."/>
        </authorList>
    </citation>
    <scope>NUCLEOTIDE SEQUENCE [LARGE SCALE GENOMIC DNA]</scope>
    <source>
        <strain evidence="12 13">JCM 31581</strain>
    </source>
</reference>
<dbReference type="InterPro" id="IPR012999">
    <property type="entry name" value="Pyr_OxRdtase_I_AS"/>
</dbReference>
<dbReference type="Gene3D" id="3.30.390.30">
    <property type="match status" value="1"/>
</dbReference>
<evidence type="ECO:0000256" key="9">
    <source>
        <dbReference type="ARBA" id="ARBA00023284"/>
    </source>
</evidence>
<keyword evidence="6 10" id="KW-0560">Oxidoreductase</keyword>
<keyword evidence="13" id="KW-1185">Reference proteome</keyword>
<name>A0A429Z945_9ENTE</name>
<evidence type="ECO:0000256" key="3">
    <source>
        <dbReference type="ARBA" id="ARBA00022630"/>
    </source>
</evidence>
<dbReference type="Proteomes" id="UP000277864">
    <property type="component" value="Unassembled WGS sequence"/>
</dbReference>
<dbReference type="EMBL" id="PXZH01000001">
    <property type="protein sequence ID" value="RST90175.1"/>
    <property type="molecule type" value="Genomic_DNA"/>
</dbReference>
<dbReference type="PANTHER" id="PTHR22912">
    <property type="entry name" value="DISULFIDE OXIDOREDUCTASE"/>
    <property type="match status" value="1"/>
</dbReference>
<keyword evidence="3 10" id="KW-0285">Flavoprotein</keyword>
<dbReference type="Pfam" id="PF00364">
    <property type="entry name" value="Biotin_lipoyl"/>
    <property type="match status" value="2"/>
</dbReference>
<dbReference type="GO" id="GO:0006103">
    <property type="term" value="P:2-oxoglutarate metabolic process"/>
    <property type="evidence" value="ECO:0007669"/>
    <property type="project" value="TreeGrafter"/>
</dbReference>
<evidence type="ECO:0000256" key="2">
    <source>
        <dbReference type="ARBA" id="ARBA00016961"/>
    </source>
</evidence>